<dbReference type="SUPFAM" id="SSF55874">
    <property type="entry name" value="ATPase domain of HSP90 chaperone/DNA topoisomerase II/histidine kinase"/>
    <property type="match status" value="1"/>
</dbReference>
<evidence type="ECO:0000256" key="6">
    <source>
        <dbReference type="ARBA" id="ARBA00022777"/>
    </source>
</evidence>
<dbReference type="Gene3D" id="3.30.450.20">
    <property type="entry name" value="PAS domain"/>
    <property type="match status" value="2"/>
</dbReference>
<evidence type="ECO:0000256" key="4">
    <source>
        <dbReference type="ARBA" id="ARBA00022679"/>
    </source>
</evidence>
<keyword evidence="7" id="KW-0067">ATP-binding</keyword>
<evidence type="ECO:0000256" key="1">
    <source>
        <dbReference type="ARBA" id="ARBA00000085"/>
    </source>
</evidence>
<organism evidence="9 10">
    <name type="scientific">Paenirhodobacter populi</name>
    <dbReference type="NCBI Taxonomy" id="2306993"/>
    <lineage>
        <taxon>Bacteria</taxon>
        <taxon>Pseudomonadati</taxon>
        <taxon>Pseudomonadota</taxon>
        <taxon>Alphaproteobacteria</taxon>
        <taxon>Rhodobacterales</taxon>
        <taxon>Rhodobacter group</taxon>
        <taxon>Paenirhodobacter</taxon>
    </lineage>
</organism>
<dbReference type="InterPro" id="IPR036890">
    <property type="entry name" value="HATPase_C_sf"/>
</dbReference>
<reference evidence="9 10" key="2">
    <citation type="submission" date="2019-01" db="EMBL/GenBank/DDBJ databases">
        <authorList>
            <person name="Li Y."/>
        </authorList>
    </citation>
    <scope>NUCLEOTIDE SEQUENCE [LARGE SCALE GENOMIC DNA]</scope>
    <source>
        <strain evidence="9 10">07D10-4-3</strain>
    </source>
</reference>
<dbReference type="GO" id="GO:0005524">
    <property type="term" value="F:ATP binding"/>
    <property type="evidence" value="ECO:0007669"/>
    <property type="project" value="UniProtKB-KW"/>
</dbReference>
<dbReference type="Gene3D" id="3.30.565.10">
    <property type="entry name" value="Histidine kinase-like ATPase, C-terminal domain"/>
    <property type="match status" value="1"/>
</dbReference>
<reference evidence="9 10" key="1">
    <citation type="submission" date="2019-01" db="EMBL/GenBank/DDBJ databases">
        <title>Sinorhodobacter populi sp. nov. isolated from the symptomatic bark tissue of Populus euramericana canker.</title>
        <authorList>
            <person name="Xu G."/>
        </authorList>
    </citation>
    <scope>NUCLEOTIDE SEQUENCE [LARGE SCALE GENOMIC DNA]</scope>
    <source>
        <strain evidence="9 10">07D10-4-3</strain>
    </source>
</reference>
<dbReference type="Proteomes" id="UP000284451">
    <property type="component" value="Unassembled WGS sequence"/>
</dbReference>
<keyword evidence="4" id="KW-0808">Transferase</keyword>
<dbReference type="InterPro" id="IPR003594">
    <property type="entry name" value="HATPase_dom"/>
</dbReference>
<protein>
    <recommendedName>
        <fullName evidence="2">histidine kinase</fullName>
        <ecNumber evidence="2">2.7.13.3</ecNumber>
    </recommendedName>
</protein>
<dbReference type="AlphaFoldDB" id="A0A443KKZ0"/>
<accession>A0A443KKZ0</accession>
<dbReference type="InterPro" id="IPR005467">
    <property type="entry name" value="His_kinase_dom"/>
</dbReference>
<keyword evidence="6" id="KW-0418">Kinase</keyword>
<dbReference type="PANTHER" id="PTHR41523:SF8">
    <property type="entry name" value="ETHYLENE RESPONSE SENSOR PROTEIN"/>
    <property type="match status" value="1"/>
</dbReference>
<feature type="domain" description="Histidine kinase" evidence="8">
    <location>
        <begin position="378"/>
        <end position="576"/>
    </location>
</feature>
<dbReference type="Pfam" id="PF02518">
    <property type="entry name" value="HATPase_c"/>
    <property type="match status" value="1"/>
</dbReference>
<dbReference type="EMBL" id="SAUY01000006">
    <property type="protein sequence ID" value="RWR33358.1"/>
    <property type="molecule type" value="Genomic_DNA"/>
</dbReference>
<evidence type="ECO:0000256" key="7">
    <source>
        <dbReference type="ARBA" id="ARBA00022840"/>
    </source>
</evidence>
<proteinExistence type="predicted"/>
<evidence type="ECO:0000259" key="8">
    <source>
        <dbReference type="PROSITE" id="PS50109"/>
    </source>
</evidence>
<dbReference type="InterPro" id="IPR011495">
    <property type="entry name" value="Sig_transdc_His_kin_sub2_dim/P"/>
</dbReference>
<evidence type="ECO:0000313" key="10">
    <source>
        <dbReference type="Proteomes" id="UP000284451"/>
    </source>
</evidence>
<keyword evidence="5" id="KW-0547">Nucleotide-binding</keyword>
<comment type="caution">
    <text evidence="9">The sequence shown here is derived from an EMBL/GenBank/DDBJ whole genome shotgun (WGS) entry which is preliminary data.</text>
</comment>
<dbReference type="CDD" id="cd18773">
    <property type="entry name" value="PDC1_HK_sensor"/>
    <property type="match status" value="1"/>
</dbReference>
<dbReference type="RefSeq" id="WP_128231840.1">
    <property type="nucleotide sequence ID" value="NZ_SAUY01000006.1"/>
</dbReference>
<dbReference type="Pfam" id="PF07568">
    <property type="entry name" value="HisKA_2"/>
    <property type="match status" value="1"/>
</dbReference>
<keyword evidence="3" id="KW-0597">Phosphoprotein</keyword>
<comment type="catalytic activity">
    <reaction evidence="1">
        <text>ATP + protein L-histidine = ADP + protein N-phospho-L-histidine.</text>
        <dbReference type="EC" id="2.7.13.3"/>
    </reaction>
</comment>
<dbReference type="PANTHER" id="PTHR41523">
    <property type="entry name" value="TWO-COMPONENT SYSTEM SENSOR PROTEIN"/>
    <property type="match status" value="1"/>
</dbReference>
<dbReference type="GO" id="GO:0004673">
    <property type="term" value="F:protein histidine kinase activity"/>
    <property type="evidence" value="ECO:0007669"/>
    <property type="project" value="UniProtKB-EC"/>
</dbReference>
<dbReference type="EC" id="2.7.13.3" evidence="2"/>
<sequence>MIMQGPFRVFDRLGVRLVLLLAFALFPLLVLASIQSQSMERTAQARSEAALMGETLRAVSDNNRRIQEAAAEARLLSTLVLPVIGDDAACINLMREAATVTPSATLIAYVPLDGMMRCSSDGRVFDVRESPRFQAMAASDEVSYTVVERGIVSGASVLNIGYPVRDASGARIGIISIALPHSELAALDGGSRLYMDDSDKPLIIMTVDSEGQILTASNGLENASGQLPANPLLMRLSERQASTFSAMSRLGEQRVYSLVSLIPGQLYALGSWPANVRDGIGLGSPFPPTLVPVLMWFASLLIVYVSMQRMVIGHVQRLGKALKKFASGNRIVDDADFEGAPLEIRELAQEYQRMTDTILRDEAELEDTIHHKEVLLREVHHRVKNNLQLIASIINMQIRRGRTPEVKAMMRGLQERVLSLATVHRGLYMTSGLTDIDAKELISDIVRQLIRAGTGADRQLTLGTDLEPIRLTPDQAVPLSLLLTEVMTNAIKYASADGGTPGLRVTLHRLEEDMACLEIRNTVATSGPEREEHDEMTGSGLGLQLVGAFVQQLAGQLETESPEGFYIQRVKFRIRPLNEAEMRHEEAAVSL</sequence>
<evidence type="ECO:0000313" key="9">
    <source>
        <dbReference type="EMBL" id="RWR33358.1"/>
    </source>
</evidence>
<dbReference type="CDD" id="cd16936">
    <property type="entry name" value="HATPase_RsbW-like"/>
    <property type="match status" value="1"/>
</dbReference>
<name>A0A443KKZ0_9RHOB</name>
<evidence type="ECO:0000256" key="2">
    <source>
        <dbReference type="ARBA" id="ARBA00012438"/>
    </source>
</evidence>
<evidence type="ECO:0000256" key="5">
    <source>
        <dbReference type="ARBA" id="ARBA00022741"/>
    </source>
</evidence>
<dbReference type="SMART" id="SM00387">
    <property type="entry name" value="HATPase_c"/>
    <property type="match status" value="1"/>
</dbReference>
<dbReference type="PROSITE" id="PS50109">
    <property type="entry name" value="HIS_KIN"/>
    <property type="match status" value="1"/>
</dbReference>
<gene>
    <name evidence="9" type="ORF">D2T29_06785</name>
</gene>
<evidence type="ECO:0000256" key="3">
    <source>
        <dbReference type="ARBA" id="ARBA00022553"/>
    </source>
</evidence>